<feature type="domain" description="DUF1559" evidence="2">
    <location>
        <begin position="32"/>
        <end position="251"/>
    </location>
</feature>
<dbReference type="RefSeq" id="WP_250930792.1">
    <property type="nucleotide sequence ID" value="NZ_JAMQBK010000060.1"/>
</dbReference>
<dbReference type="SUPFAM" id="SSF54523">
    <property type="entry name" value="Pili subunits"/>
    <property type="match status" value="1"/>
</dbReference>
<dbReference type="PANTHER" id="PTHR30093">
    <property type="entry name" value="GENERAL SECRETION PATHWAY PROTEIN G"/>
    <property type="match status" value="1"/>
</dbReference>
<sequence length="281" mass="30286">MSSPRHAFTLVELLVVIAIIGVLVGLAAPAVQTMRESSRRAACQARLTPIGMAIQSYHDRWLHFPVGTVAESGPVESVAAGNHHNWLGRLLDLLDQSVIAAHIDRSVSVYDEANAAVLELSYSGVQCPSATRNQSNASSYVGLHHPTEKSIDEKDHGVFVLNLPINRDDITDGLSNTAFVSEKLTPYDDLGWLSGTRATLRNVGGGIVASGDPFASAPPSTVGSIGSHHPAGVHMLFGSGEIRFVANQTDPRVLQQMVDRRDGQLPQQFQSLETLRRQSIQ</sequence>
<dbReference type="Pfam" id="PF07596">
    <property type="entry name" value="SBP_bac_10"/>
    <property type="match status" value="1"/>
</dbReference>
<evidence type="ECO:0000313" key="4">
    <source>
        <dbReference type="Proteomes" id="UP001202961"/>
    </source>
</evidence>
<dbReference type="Gene3D" id="3.30.700.10">
    <property type="entry name" value="Glycoprotein, Type 4 Pilin"/>
    <property type="match status" value="1"/>
</dbReference>
<organism evidence="3 4">
    <name type="scientific">Aporhodopirellula aestuarii</name>
    <dbReference type="NCBI Taxonomy" id="2950107"/>
    <lineage>
        <taxon>Bacteria</taxon>
        <taxon>Pseudomonadati</taxon>
        <taxon>Planctomycetota</taxon>
        <taxon>Planctomycetia</taxon>
        <taxon>Pirellulales</taxon>
        <taxon>Pirellulaceae</taxon>
        <taxon>Aporhodopirellula</taxon>
    </lineage>
</organism>
<accession>A0ABT0U883</accession>
<name>A0ABT0U883_9BACT</name>
<feature type="transmembrane region" description="Helical" evidence="1">
    <location>
        <begin position="6"/>
        <end position="31"/>
    </location>
</feature>
<comment type="caution">
    <text evidence="3">The sequence shown here is derived from an EMBL/GenBank/DDBJ whole genome shotgun (WGS) entry which is preliminary data.</text>
</comment>
<protein>
    <submittedName>
        <fullName evidence="3">DUF1559 domain-containing protein</fullName>
    </submittedName>
</protein>
<dbReference type="PANTHER" id="PTHR30093:SF2">
    <property type="entry name" value="TYPE II SECRETION SYSTEM PROTEIN H"/>
    <property type="match status" value="1"/>
</dbReference>
<dbReference type="InterPro" id="IPR011453">
    <property type="entry name" value="DUF1559"/>
</dbReference>
<keyword evidence="1" id="KW-0472">Membrane</keyword>
<dbReference type="NCBIfam" id="TIGR02532">
    <property type="entry name" value="IV_pilin_GFxxxE"/>
    <property type="match status" value="1"/>
</dbReference>
<evidence type="ECO:0000259" key="2">
    <source>
        <dbReference type="Pfam" id="PF07596"/>
    </source>
</evidence>
<evidence type="ECO:0000313" key="3">
    <source>
        <dbReference type="EMBL" id="MCM2373159.1"/>
    </source>
</evidence>
<dbReference type="Pfam" id="PF07963">
    <property type="entry name" value="N_methyl"/>
    <property type="match status" value="1"/>
</dbReference>
<dbReference type="InterPro" id="IPR045584">
    <property type="entry name" value="Pilin-like"/>
</dbReference>
<dbReference type="EMBL" id="JAMQBK010000060">
    <property type="protein sequence ID" value="MCM2373159.1"/>
    <property type="molecule type" value="Genomic_DNA"/>
</dbReference>
<proteinExistence type="predicted"/>
<reference evidence="3 4" key="1">
    <citation type="journal article" date="2022" name="Syst. Appl. Microbiol.">
        <title>Rhodopirellula aestuarii sp. nov., a novel member of the genus Rhodopirellula isolated from brackish sediments collected in the Tagus River estuary, Portugal.</title>
        <authorList>
            <person name="Vitorino I.R."/>
            <person name="Klimek D."/>
            <person name="Calusinska M."/>
            <person name="Lobo-da-Cunha A."/>
            <person name="Vasconcelos V."/>
            <person name="Lage O.M."/>
        </authorList>
    </citation>
    <scope>NUCLEOTIDE SEQUENCE [LARGE SCALE GENOMIC DNA]</scope>
    <source>
        <strain evidence="3 4">ICT_H3.1</strain>
    </source>
</reference>
<dbReference type="InterPro" id="IPR012902">
    <property type="entry name" value="N_methyl_site"/>
</dbReference>
<dbReference type="Proteomes" id="UP001202961">
    <property type="component" value="Unassembled WGS sequence"/>
</dbReference>
<gene>
    <name evidence="3" type="ORF">NB063_21320</name>
</gene>
<keyword evidence="1" id="KW-1133">Transmembrane helix</keyword>
<keyword evidence="4" id="KW-1185">Reference proteome</keyword>
<keyword evidence="1" id="KW-0812">Transmembrane</keyword>
<evidence type="ECO:0000256" key="1">
    <source>
        <dbReference type="SAM" id="Phobius"/>
    </source>
</evidence>